<sequence length="85" mass="9576">MVLGAHDWNRLIPTPHCKDVKEAIPCPAPPSCPYNTNFQQFRVCRVQPIQPPGLQQLQTGRKPKQQQSGNAELLWNKYPKATQAA</sequence>
<evidence type="ECO:0000256" key="1">
    <source>
        <dbReference type="SAM" id="MobiDB-lite"/>
    </source>
</evidence>
<name>A0AAN8DQD7_CHAGU</name>
<dbReference type="AlphaFoldDB" id="A0AAN8DQD7"/>
<proteinExistence type="predicted"/>
<dbReference type="EMBL" id="JAURVH010001519">
    <property type="protein sequence ID" value="KAK5927166.1"/>
    <property type="molecule type" value="Genomic_DNA"/>
</dbReference>
<evidence type="ECO:0000313" key="2">
    <source>
        <dbReference type="EMBL" id="KAK5927166.1"/>
    </source>
</evidence>
<accession>A0AAN8DQD7</accession>
<evidence type="ECO:0000313" key="3">
    <source>
        <dbReference type="Proteomes" id="UP001331515"/>
    </source>
</evidence>
<gene>
    <name evidence="2" type="ORF">CgunFtcFv8_022681</name>
</gene>
<dbReference type="Proteomes" id="UP001331515">
    <property type="component" value="Unassembled WGS sequence"/>
</dbReference>
<feature type="region of interest" description="Disordered" evidence="1">
    <location>
        <begin position="53"/>
        <end position="85"/>
    </location>
</feature>
<reference evidence="2 3" key="1">
    <citation type="journal article" date="2023" name="Mol. Biol. Evol.">
        <title>Genomics of Secondarily Temperate Adaptation in the Only Non-Antarctic Icefish.</title>
        <authorList>
            <person name="Rivera-Colon A.G."/>
            <person name="Rayamajhi N."/>
            <person name="Minhas B.F."/>
            <person name="Madrigal G."/>
            <person name="Bilyk K.T."/>
            <person name="Yoon V."/>
            <person name="Hune M."/>
            <person name="Gregory S."/>
            <person name="Cheng C.H.C."/>
            <person name="Catchen J.M."/>
        </authorList>
    </citation>
    <scope>NUCLEOTIDE SEQUENCE [LARGE SCALE GENOMIC DNA]</scope>
    <source>
        <tissue evidence="2">White muscle</tissue>
    </source>
</reference>
<organism evidence="2 3">
    <name type="scientific">Champsocephalus gunnari</name>
    <name type="common">Mackerel icefish</name>
    <dbReference type="NCBI Taxonomy" id="52237"/>
    <lineage>
        <taxon>Eukaryota</taxon>
        <taxon>Metazoa</taxon>
        <taxon>Chordata</taxon>
        <taxon>Craniata</taxon>
        <taxon>Vertebrata</taxon>
        <taxon>Euteleostomi</taxon>
        <taxon>Actinopterygii</taxon>
        <taxon>Neopterygii</taxon>
        <taxon>Teleostei</taxon>
        <taxon>Neoteleostei</taxon>
        <taxon>Acanthomorphata</taxon>
        <taxon>Eupercaria</taxon>
        <taxon>Perciformes</taxon>
        <taxon>Notothenioidei</taxon>
        <taxon>Channichthyidae</taxon>
        <taxon>Champsocephalus</taxon>
    </lineage>
</organism>
<comment type="caution">
    <text evidence="2">The sequence shown here is derived from an EMBL/GenBank/DDBJ whole genome shotgun (WGS) entry which is preliminary data.</text>
</comment>
<keyword evidence="3" id="KW-1185">Reference proteome</keyword>
<protein>
    <submittedName>
        <fullName evidence="2">Uncharacterized protein</fullName>
    </submittedName>
</protein>